<dbReference type="Proteomes" id="UP000264006">
    <property type="component" value="Chromosome"/>
</dbReference>
<organism evidence="1 2">
    <name type="scientific">Euzebya pacifica</name>
    <dbReference type="NCBI Taxonomy" id="1608957"/>
    <lineage>
        <taxon>Bacteria</taxon>
        <taxon>Bacillati</taxon>
        <taxon>Actinomycetota</taxon>
        <taxon>Nitriliruptoria</taxon>
        <taxon>Euzebyales</taxon>
    </lineage>
</organism>
<gene>
    <name evidence="1" type="ORF">DVS28_a2709</name>
</gene>
<dbReference type="EMBL" id="CP031165">
    <property type="protein sequence ID" value="AXV07388.1"/>
    <property type="molecule type" value="Genomic_DNA"/>
</dbReference>
<protein>
    <recommendedName>
        <fullName evidence="3">ParD-like antitoxin of type II toxin-antitoxin system</fullName>
    </recommendedName>
</protein>
<dbReference type="Pfam" id="PF11903">
    <property type="entry name" value="ParD_like"/>
    <property type="match status" value="1"/>
</dbReference>
<accession>A0A346XYU1</accession>
<proteinExistence type="predicted"/>
<name>A0A346XYU1_9ACTN</name>
<dbReference type="AlphaFoldDB" id="A0A346XYU1"/>
<dbReference type="KEGG" id="euz:DVS28_a2709"/>
<reference evidence="1 2" key="1">
    <citation type="submission" date="2018-09" db="EMBL/GenBank/DDBJ databases">
        <title>Complete genome sequence of Euzebya sp. DY32-46 isolated from seawater of Pacific Ocean.</title>
        <authorList>
            <person name="Xu L."/>
            <person name="Wu Y.-H."/>
            <person name="Xu X.-W."/>
        </authorList>
    </citation>
    <scope>NUCLEOTIDE SEQUENCE [LARGE SCALE GENOMIC DNA]</scope>
    <source>
        <strain evidence="1 2">DY32-46</strain>
    </source>
</reference>
<evidence type="ECO:0000313" key="2">
    <source>
        <dbReference type="Proteomes" id="UP000264006"/>
    </source>
</evidence>
<keyword evidence="2" id="KW-1185">Reference proteome</keyword>
<evidence type="ECO:0008006" key="3">
    <source>
        <dbReference type="Google" id="ProtNLM"/>
    </source>
</evidence>
<dbReference type="InterPro" id="IPR021831">
    <property type="entry name" value="ParD-like"/>
</dbReference>
<evidence type="ECO:0000313" key="1">
    <source>
        <dbReference type="EMBL" id="AXV07388.1"/>
    </source>
</evidence>
<dbReference type="OrthoDB" id="5422561at2"/>
<dbReference type="RefSeq" id="WP_114591889.1">
    <property type="nucleotide sequence ID" value="NZ_CP031165.1"/>
</dbReference>
<sequence length="121" mass="12727">MGTPVRIDDEVYAAARRVGAVASRSAAQQVDYWVRIGRAVSMAEAGVRNRIDDAIAGRTPLAGLTAEERLLANAEIDAAIEQAAVSTDYADRLAAEGITTVVMDEAGHLVTRFPDGTSTPA</sequence>